<organism evidence="1 2">
    <name type="scientific">Sandaracinus amylolyticus</name>
    <dbReference type="NCBI Taxonomy" id="927083"/>
    <lineage>
        <taxon>Bacteria</taxon>
        <taxon>Pseudomonadati</taxon>
        <taxon>Myxococcota</taxon>
        <taxon>Polyangia</taxon>
        <taxon>Polyangiales</taxon>
        <taxon>Sandaracinaceae</taxon>
        <taxon>Sandaracinus</taxon>
    </lineage>
</organism>
<dbReference type="STRING" id="927083.DB32_008497"/>
<dbReference type="EMBL" id="CP011125">
    <property type="protein sequence ID" value="AKF11348.1"/>
    <property type="molecule type" value="Genomic_DNA"/>
</dbReference>
<evidence type="ECO:0000313" key="2">
    <source>
        <dbReference type="Proteomes" id="UP000034883"/>
    </source>
</evidence>
<protein>
    <recommendedName>
        <fullName evidence="3">DUF4178 domain-containing protein</fullName>
    </recommendedName>
</protein>
<proteinExistence type="predicted"/>
<evidence type="ECO:0008006" key="3">
    <source>
        <dbReference type="Google" id="ProtNLM"/>
    </source>
</evidence>
<reference evidence="1 2" key="1">
    <citation type="submission" date="2015-03" db="EMBL/GenBank/DDBJ databases">
        <title>Genome assembly of Sandaracinus amylolyticus DSM 53668.</title>
        <authorList>
            <person name="Sharma G."/>
            <person name="Subramanian S."/>
        </authorList>
    </citation>
    <scope>NUCLEOTIDE SEQUENCE [LARGE SCALE GENOMIC DNA]</scope>
    <source>
        <strain evidence="1 2">DSM 53668</strain>
    </source>
</reference>
<keyword evidence="2" id="KW-1185">Reference proteome</keyword>
<name>A0A0F6WA71_9BACT</name>
<dbReference type="AlphaFoldDB" id="A0A0F6WA71"/>
<dbReference type="RefSeq" id="WP_053238223.1">
    <property type="nucleotide sequence ID" value="NZ_CP011125.1"/>
</dbReference>
<accession>A0A0F6WA71</accession>
<dbReference type="Proteomes" id="UP000034883">
    <property type="component" value="Chromosome"/>
</dbReference>
<gene>
    <name evidence="1" type="ORF">DB32_008497</name>
</gene>
<evidence type="ECO:0000313" key="1">
    <source>
        <dbReference type="EMBL" id="AKF11348.1"/>
    </source>
</evidence>
<dbReference type="KEGG" id="samy:DB32_008497"/>
<sequence>MIIELAVSAAAVVVASAVARAIVQRRAAQDAEREKRLAAAARANDPRRGLRVGDVLLHVGDELWLAGMIELDEEGTLLSIFRAPENTRTAWVAQLDDEARELALLAHSDEVPEGHVPDRLPLGGRVLSLLRRGSAKVRGHGEHLPPHGPKARFTILHDAGGRVAMVIDFEGAPRLTLVGDRVERALIDVLPGGERGPE</sequence>